<reference evidence="3" key="1">
    <citation type="submission" date="2017-03" db="EMBL/GenBank/DDBJ databases">
        <title>Novel pathways for hydrocarbon cycling and metabolic interdependencies in hydrothermal sediment communities.</title>
        <authorList>
            <person name="Dombrowski N."/>
            <person name="Seitz K."/>
            <person name="Teske A."/>
            <person name="Baker B."/>
        </authorList>
    </citation>
    <scope>NUCLEOTIDE SEQUENCE [LARGE SCALE GENOMIC DNA]</scope>
</reference>
<evidence type="ECO:0000256" key="1">
    <source>
        <dbReference type="SAM" id="MobiDB-lite"/>
    </source>
</evidence>
<evidence type="ECO:0000313" key="3">
    <source>
        <dbReference type="Proteomes" id="UP000192520"/>
    </source>
</evidence>
<evidence type="ECO:0000313" key="2">
    <source>
        <dbReference type="EMBL" id="OQX51099.1"/>
    </source>
</evidence>
<dbReference type="Proteomes" id="UP000192520">
    <property type="component" value="Unassembled WGS sequence"/>
</dbReference>
<dbReference type="EMBL" id="MZGJ01000008">
    <property type="protein sequence ID" value="OQX51099.1"/>
    <property type="molecule type" value="Genomic_DNA"/>
</dbReference>
<accession>A0A1W9NYD4</accession>
<protein>
    <submittedName>
        <fullName evidence="2">Uncharacterized protein</fullName>
    </submittedName>
</protein>
<gene>
    <name evidence="2" type="ORF">B5M47_01880</name>
</gene>
<sequence>MVLQRIYGGGRRFTPDMPKRGEDSREFGLELDRKVKEYLTGALLGLGRTGICRFESTEQNSPEDQSGIDGCFIFNRGEISIPVDFACGKRDYIEQKRENIRMINRGRGSRREPLLMLIAFTGPEAQKIVGGELSGEEVLEMVIKKLVKELKENDPGVLASITDSLMGLVVHEEEENRRSRRKPRRWRRALQPAAG</sequence>
<feature type="compositionally biased region" description="Basic residues" evidence="1">
    <location>
        <begin position="178"/>
        <end position="188"/>
    </location>
</feature>
<organism evidence="2 3">
    <name type="scientific">candidate division CPR3 bacterium 4484_211</name>
    <dbReference type="NCBI Taxonomy" id="1968527"/>
    <lineage>
        <taxon>Bacteria</taxon>
        <taxon>Bacteria division CPR3</taxon>
    </lineage>
</organism>
<proteinExistence type="predicted"/>
<comment type="caution">
    <text evidence="2">The sequence shown here is derived from an EMBL/GenBank/DDBJ whole genome shotgun (WGS) entry which is preliminary data.</text>
</comment>
<dbReference type="AlphaFoldDB" id="A0A1W9NYD4"/>
<name>A0A1W9NYD4_UNCC3</name>
<feature type="region of interest" description="Disordered" evidence="1">
    <location>
        <begin position="174"/>
        <end position="195"/>
    </location>
</feature>